<reference evidence="2 3" key="1">
    <citation type="journal article" date="2021" name="Microb. Ecol.">
        <title>Candidatus Mesenet longicola: Novel Endosymbionts of Brontispa longissima that Induce Cytoplasmic Incompatibility.</title>
        <authorList>
            <person name="Takano S."/>
            <person name="Gotoh Y."/>
            <person name="Hayashi T."/>
        </authorList>
    </citation>
    <scope>NUCLEOTIDE SEQUENCE [LARGE SCALE GENOMIC DNA]</scope>
    <source>
        <strain evidence="2">L5</strain>
    </source>
</reference>
<feature type="transmembrane region" description="Helical" evidence="1">
    <location>
        <begin position="113"/>
        <end position="138"/>
    </location>
</feature>
<feature type="transmembrane region" description="Helical" evidence="1">
    <location>
        <begin position="65"/>
        <end position="85"/>
    </location>
</feature>
<name>A0A8J3HPJ1_9RICK</name>
<evidence type="ECO:0000313" key="2">
    <source>
        <dbReference type="EMBL" id="GHM59481.1"/>
    </source>
</evidence>
<protein>
    <submittedName>
        <fullName evidence="2">Uncharacterized protein</fullName>
    </submittedName>
</protein>
<feature type="transmembrane region" description="Helical" evidence="1">
    <location>
        <begin position="160"/>
        <end position="178"/>
    </location>
</feature>
<evidence type="ECO:0000313" key="3">
    <source>
        <dbReference type="Proteomes" id="UP000637906"/>
    </source>
</evidence>
<sequence length="307" mass="33631">MREERKKKLNQEILYLMQMNQKRRYIVVGTSLAFALIWAGFAILQSEVLNLKAEETLYYGNVLETTALVFCIASLACSIALIYIYNKQRKKEKELSKENKEAIQDNKLEKSAVYLDAFASLVIVITELAVVLNILGVISDVNKSFGLENSAMNFQGISDTVSNVICFSVALMFLYIAIDKYKSGKKAGTDKEQLLKEEGDKGISDKKALMGAGLITVGGLFMLIRKVLLSLEVTNSISYTGNIGKGFKMDTLPLGLIFGVIGVAIFLVGFGLNINLAKQAIKEQSECVRGVRIDPSRGSGAEATPAV</sequence>
<comment type="caution">
    <text evidence="2">The sequence shown here is derived from an EMBL/GenBank/DDBJ whole genome shotgun (WGS) entry which is preliminary data.</text>
</comment>
<organism evidence="2 3">
    <name type="scientific">Candidatus Mesenet longicola</name>
    <dbReference type="NCBI Taxonomy" id="1892558"/>
    <lineage>
        <taxon>Bacteria</taxon>
        <taxon>Pseudomonadati</taxon>
        <taxon>Pseudomonadota</taxon>
        <taxon>Alphaproteobacteria</taxon>
        <taxon>Rickettsiales</taxon>
        <taxon>Anaplasmataceae</taxon>
        <taxon>Candidatus Mesenet</taxon>
    </lineage>
</organism>
<accession>A0A8J3HPJ1</accession>
<feature type="transmembrane region" description="Helical" evidence="1">
    <location>
        <begin position="208"/>
        <end position="231"/>
    </location>
</feature>
<proteinExistence type="predicted"/>
<feature type="transmembrane region" description="Helical" evidence="1">
    <location>
        <begin position="25"/>
        <end position="45"/>
    </location>
</feature>
<feature type="transmembrane region" description="Helical" evidence="1">
    <location>
        <begin position="251"/>
        <end position="272"/>
    </location>
</feature>
<dbReference type="EMBL" id="BNGU01000015">
    <property type="protein sequence ID" value="GHM59481.1"/>
    <property type="molecule type" value="Genomic_DNA"/>
</dbReference>
<keyword evidence="1" id="KW-1133">Transmembrane helix</keyword>
<keyword evidence="3" id="KW-1185">Reference proteome</keyword>
<keyword evidence="1" id="KW-0472">Membrane</keyword>
<evidence type="ECO:0000256" key="1">
    <source>
        <dbReference type="SAM" id="Phobius"/>
    </source>
</evidence>
<gene>
    <name evidence="2" type="ORF">sL5_04740</name>
</gene>
<dbReference type="AlphaFoldDB" id="A0A8J3HPJ1"/>
<keyword evidence="1" id="KW-0812">Transmembrane</keyword>
<dbReference type="Proteomes" id="UP000637906">
    <property type="component" value="Unassembled WGS sequence"/>
</dbReference>